<evidence type="ECO:0000313" key="1">
    <source>
        <dbReference type="EMBL" id="EQD32854.1"/>
    </source>
</evidence>
<sequence length="74" mass="8518">MIVNLLLMRSGYPPALYSSTDRVQYLETLERAQVQGDDKDFITLTAAAVEVMLDRYLQLLQMTEDADEQLQLKH</sequence>
<proteinExistence type="predicted"/>
<dbReference type="EMBL" id="AUZX01014171">
    <property type="protein sequence ID" value="EQD32854.1"/>
    <property type="molecule type" value="Genomic_DNA"/>
</dbReference>
<dbReference type="InterPro" id="IPR036597">
    <property type="entry name" value="Fido-like_dom_sf"/>
</dbReference>
<reference evidence="1" key="1">
    <citation type="submission" date="2013-08" db="EMBL/GenBank/DDBJ databases">
        <authorList>
            <person name="Mendez C."/>
            <person name="Richter M."/>
            <person name="Ferrer M."/>
            <person name="Sanchez J."/>
        </authorList>
    </citation>
    <scope>NUCLEOTIDE SEQUENCE</scope>
</reference>
<dbReference type="SUPFAM" id="SSF140931">
    <property type="entry name" value="Fic-like"/>
    <property type="match status" value="1"/>
</dbReference>
<organism evidence="1">
    <name type="scientific">mine drainage metagenome</name>
    <dbReference type="NCBI Taxonomy" id="410659"/>
    <lineage>
        <taxon>unclassified sequences</taxon>
        <taxon>metagenomes</taxon>
        <taxon>ecological metagenomes</taxon>
    </lineage>
</organism>
<name>T0ZW11_9ZZZZ</name>
<comment type="caution">
    <text evidence="1">The sequence shown here is derived from an EMBL/GenBank/DDBJ whole genome shotgun (WGS) entry which is preliminary data.</text>
</comment>
<dbReference type="Gene3D" id="1.10.3290.10">
    <property type="entry name" value="Fido-like domain"/>
    <property type="match status" value="1"/>
</dbReference>
<gene>
    <name evidence="1" type="ORF">B1A_19208</name>
</gene>
<accession>T0ZW11</accession>
<protein>
    <submittedName>
        <fullName evidence="1">Filamentation induced by cAMP protein Fic</fullName>
    </submittedName>
</protein>
<dbReference type="AlphaFoldDB" id="T0ZW11"/>
<reference evidence="1" key="2">
    <citation type="journal article" date="2014" name="ISME J.">
        <title>Microbial stratification in low pH oxic and suboxic macroscopic growths along an acid mine drainage.</title>
        <authorList>
            <person name="Mendez-Garcia C."/>
            <person name="Mesa V."/>
            <person name="Sprenger R.R."/>
            <person name="Richter M."/>
            <person name="Diez M.S."/>
            <person name="Solano J."/>
            <person name="Bargiela R."/>
            <person name="Golyshina O.V."/>
            <person name="Manteca A."/>
            <person name="Ramos J.L."/>
            <person name="Gallego J.R."/>
            <person name="Llorente I."/>
            <person name="Martins Dos Santos V.A."/>
            <person name="Jensen O.N."/>
            <person name="Pelaez A.I."/>
            <person name="Sanchez J."/>
            <person name="Ferrer M."/>
        </authorList>
    </citation>
    <scope>NUCLEOTIDE SEQUENCE</scope>
</reference>